<dbReference type="EMBL" id="AMQN01014495">
    <property type="status" value="NOT_ANNOTATED_CDS"/>
    <property type="molecule type" value="Genomic_DNA"/>
</dbReference>
<evidence type="ECO:0000313" key="2">
    <source>
        <dbReference type="EnsemblMetazoa" id="CapteP201998"/>
    </source>
</evidence>
<protein>
    <submittedName>
        <fullName evidence="1 2">Uncharacterized protein</fullName>
    </submittedName>
</protein>
<dbReference type="Proteomes" id="UP000014760">
    <property type="component" value="Unassembled WGS sequence"/>
</dbReference>
<organism evidence="1">
    <name type="scientific">Capitella teleta</name>
    <name type="common">Polychaete worm</name>
    <dbReference type="NCBI Taxonomy" id="283909"/>
    <lineage>
        <taxon>Eukaryota</taxon>
        <taxon>Metazoa</taxon>
        <taxon>Spiralia</taxon>
        <taxon>Lophotrochozoa</taxon>
        <taxon>Annelida</taxon>
        <taxon>Polychaeta</taxon>
        <taxon>Sedentaria</taxon>
        <taxon>Scolecida</taxon>
        <taxon>Capitellidae</taxon>
        <taxon>Capitella</taxon>
    </lineage>
</organism>
<dbReference type="HOGENOM" id="CLU_795120_0_0_1"/>
<dbReference type="EnsemblMetazoa" id="CapteT201998">
    <property type="protein sequence ID" value="CapteP201998"/>
    <property type="gene ID" value="CapteG201998"/>
</dbReference>
<sequence length="349" mass="39008">MANQPSAASAFISSDVWPKSSELVLESSTTTVSLTDVIEDFTRITDAVLLLATVRKEFREENGNGRSKHYWYGIYYSPSWKEDGGVKRITLTQSTKDYLTLHPTDSIPLFCTYIESQTKKKKTFFRGSFRAIEETTLHLVREAVPARVGLVNGQGGGWKGGGGAEGCGCDNESKPHTSTNDYYASIAWHLFSSYLPSLTTYSGCVVCVNDLMNLYAVEHKSKWQQKKAVKSWLTRLGIPYFVSEADGKISDLSPERPTKMLMKQITDSGDNNTGSIEENDVYVWRASDTSTKSEQLIFLTPEDLQRFTLMSKCVADRMVKMCNNAVTFDLQDIMRLSCELSGICDDCDP</sequence>
<evidence type="ECO:0000313" key="3">
    <source>
        <dbReference type="Proteomes" id="UP000014760"/>
    </source>
</evidence>
<reference evidence="3" key="1">
    <citation type="submission" date="2012-12" db="EMBL/GenBank/DDBJ databases">
        <authorList>
            <person name="Hellsten U."/>
            <person name="Grimwood J."/>
            <person name="Chapman J.A."/>
            <person name="Shapiro H."/>
            <person name="Aerts A."/>
            <person name="Otillar R.P."/>
            <person name="Terry A.Y."/>
            <person name="Boore J.L."/>
            <person name="Simakov O."/>
            <person name="Marletaz F."/>
            <person name="Cho S.-J."/>
            <person name="Edsinger-Gonzales E."/>
            <person name="Havlak P."/>
            <person name="Kuo D.-H."/>
            <person name="Larsson T."/>
            <person name="Lv J."/>
            <person name="Arendt D."/>
            <person name="Savage R."/>
            <person name="Osoegawa K."/>
            <person name="de Jong P."/>
            <person name="Lindberg D.R."/>
            <person name="Seaver E.C."/>
            <person name="Weisblat D.A."/>
            <person name="Putnam N.H."/>
            <person name="Grigoriev I.V."/>
            <person name="Rokhsar D.S."/>
        </authorList>
    </citation>
    <scope>NUCLEOTIDE SEQUENCE</scope>
    <source>
        <strain evidence="3">I ESC-2004</strain>
    </source>
</reference>
<name>R7T949_CAPTE</name>
<reference evidence="2" key="3">
    <citation type="submission" date="2015-06" db="UniProtKB">
        <authorList>
            <consortium name="EnsemblMetazoa"/>
        </authorList>
    </citation>
    <scope>IDENTIFICATION</scope>
</reference>
<gene>
    <name evidence="1" type="ORF">CAPTEDRAFT_201998</name>
</gene>
<evidence type="ECO:0000313" key="1">
    <source>
        <dbReference type="EMBL" id="ELT90224.1"/>
    </source>
</evidence>
<reference evidence="1 3" key="2">
    <citation type="journal article" date="2013" name="Nature">
        <title>Insights into bilaterian evolution from three spiralian genomes.</title>
        <authorList>
            <person name="Simakov O."/>
            <person name="Marletaz F."/>
            <person name="Cho S.J."/>
            <person name="Edsinger-Gonzales E."/>
            <person name="Havlak P."/>
            <person name="Hellsten U."/>
            <person name="Kuo D.H."/>
            <person name="Larsson T."/>
            <person name="Lv J."/>
            <person name="Arendt D."/>
            <person name="Savage R."/>
            <person name="Osoegawa K."/>
            <person name="de Jong P."/>
            <person name="Grimwood J."/>
            <person name="Chapman J.A."/>
            <person name="Shapiro H."/>
            <person name="Aerts A."/>
            <person name="Otillar R.P."/>
            <person name="Terry A.Y."/>
            <person name="Boore J.L."/>
            <person name="Grigoriev I.V."/>
            <person name="Lindberg D.R."/>
            <person name="Seaver E.C."/>
            <person name="Weisblat D.A."/>
            <person name="Putnam N.H."/>
            <person name="Rokhsar D.S."/>
        </authorList>
    </citation>
    <scope>NUCLEOTIDE SEQUENCE</scope>
    <source>
        <strain evidence="1 3">I ESC-2004</strain>
    </source>
</reference>
<dbReference type="AlphaFoldDB" id="R7T949"/>
<accession>R7T949</accession>
<dbReference type="EMBL" id="KB311008">
    <property type="protein sequence ID" value="ELT90224.1"/>
    <property type="molecule type" value="Genomic_DNA"/>
</dbReference>
<keyword evidence="3" id="KW-1185">Reference proteome</keyword>
<proteinExistence type="predicted"/>